<evidence type="ECO:0000256" key="2">
    <source>
        <dbReference type="ARBA" id="ARBA00022490"/>
    </source>
</evidence>
<dbReference type="InterPro" id="IPR051437">
    <property type="entry name" value="TTLL_monoglycylase"/>
</dbReference>
<gene>
    <name evidence="7" type="ORF">LSH36_52g05018</name>
</gene>
<evidence type="ECO:0000256" key="6">
    <source>
        <dbReference type="SAM" id="MobiDB-lite"/>
    </source>
</evidence>
<feature type="region of interest" description="Disordered" evidence="6">
    <location>
        <begin position="1008"/>
        <end position="1028"/>
    </location>
</feature>
<evidence type="ECO:0000256" key="4">
    <source>
        <dbReference type="ARBA" id="ARBA00022741"/>
    </source>
</evidence>
<keyword evidence="8" id="KW-1185">Reference proteome</keyword>
<feature type="region of interest" description="Disordered" evidence="6">
    <location>
        <begin position="213"/>
        <end position="263"/>
    </location>
</feature>
<reference evidence="7" key="1">
    <citation type="journal article" date="2023" name="Mol. Biol. Evol.">
        <title>Third-Generation Sequencing Reveals the Adaptive Role of the Epigenome in Three Deep-Sea Polychaetes.</title>
        <authorList>
            <person name="Perez M."/>
            <person name="Aroh O."/>
            <person name="Sun Y."/>
            <person name="Lan Y."/>
            <person name="Juniper S.K."/>
            <person name="Young C.R."/>
            <person name="Angers B."/>
            <person name="Qian P.Y."/>
        </authorList>
    </citation>
    <scope>NUCLEOTIDE SEQUENCE</scope>
    <source>
        <strain evidence="7">P08H-3</strain>
    </source>
</reference>
<feature type="region of interest" description="Disordered" evidence="6">
    <location>
        <begin position="83"/>
        <end position="162"/>
    </location>
</feature>
<evidence type="ECO:0000256" key="3">
    <source>
        <dbReference type="ARBA" id="ARBA00022598"/>
    </source>
</evidence>
<feature type="region of interest" description="Disordered" evidence="6">
    <location>
        <begin position="1116"/>
        <end position="1141"/>
    </location>
</feature>
<feature type="region of interest" description="Disordered" evidence="6">
    <location>
        <begin position="761"/>
        <end position="818"/>
    </location>
</feature>
<dbReference type="EMBL" id="JAODUP010000052">
    <property type="protein sequence ID" value="KAK2165303.1"/>
    <property type="molecule type" value="Genomic_DNA"/>
</dbReference>
<feature type="compositionally biased region" description="Low complexity" evidence="6">
    <location>
        <begin position="771"/>
        <end position="785"/>
    </location>
</feature>
<dbReference type="GO" id="GO:0005524">
    <property type="term" value="F:ATP binding"/>
    <property type="evidence" value="ECO:0007669"/>
    <property type="project" value="UniProtKB-KW"/>
</dbReference>
<evidence type="ECO:0000256" key="1">
    <source>
        <dbReference type="ARBA" id="ARBA00004496"/>
    </source>
</evidence>
<feature type="compositionally biased region" description="Basic residues" evidence="6">
    <location>
        <begin position="1123"/>
        <end position="1133"/>
    </location>
</feature>
<dbReference type="GO" id="GO:0060271">
    <property type="term" value="P:cilium assembly"/>
    <property type="evidence" value="ECO:0007669"/>
    <property type="project" value="TreeGrafter"/>
</dbReference>
<dbReference type="GO" id="GO:0015630">
    <property type="term" value="C:microtubule cytoskeleton"/>
    <property type="evidence" value="ECO:0007669"/>
    <property type="project" value="TreeGrafter"/>
</dbReference>
<dbReference type="PANTHER" id="PTHR45870:SF2">
    <property type="entry name" value="TUBULIN MONOGLYCYLASE TTLL3"/>
    <property type="match status" value="1"/>
</dbReference>
<feature type="region of interest" description="Disordered" evidence="6">
    <location>
        <begin position="831"/>
        <end position="867"/>
    </location>
</feature>
<dbReference type="SUPFAM" id="SSF56059">
    <property type="entry name" value="Glutathione synthetase ATP-binding domain-like"/>
    <property type="match status" value="1"/>
</dbReference>
<dbReference type="Proteomes" id="UP001208570">
    <property type="component" value="Unassembled WGS sequence"/>
</dbReference>
<organism evidence="7 8">
    <name type="scientific">Paralvinella palmiformis</name>
    <dbReference type="NCBI Taxonomy" id="53620"/>
    <lineage>
        <taxon>Eukaryota</taxon>
        <taxon>Metazoa</taxon>
        <taxon>Spiralia</taxon>
        <taxon>Lophotrochozoa</taxon>
        <taxon>Annelida</taxon>
        <taxon>Polychaeta</taxon>
        <taxon>Sedentaria</taxon>
        <taxon>Canalipalpata</taxon>
        <taxon>Terebellida</taxon>
        <taxon>Terebelliformia</taxon>
        <taxon>Alvinellidae</taxon>
        <taxon>Paralvinella</taxon>
    </lineage>
</organism>
<feature type="compositionally biased region" description="Acidic residues" evidence="6">
    <location>
        <begin position="230"/>
        <end position="252"/>
    </location>
</feature>
<comment type="subcellular location">
    <subcellularLocation>
        <location evidence="1">Cytoplasm</location>
    </subcellularLocation>
</comment>
<proteinExistence type="predicted"/>
<accession>A0AAD9K5G0</accession>
<feature type="compositionally biased region" description="Polar residues" evidence="6">
    <location>
        <begin position="1011"/>
        <end position="1028"/>
    </location>
</feature>
<protein>
    <submittedName>
        <fullName evidence="7">Uncharacterized protein</fullName>
    </submittedName>
</protein>
<comment type="caution">
    <text evidence="7">The sequence shown here is derived from an EMBL/GenBank/DDBJ whole genome shotgun (WGS) entry which is preliminary data.</text>
</comment>
<evidence type="ECO:0000313" key="7">
    <source>
        <dbReference type="EMBL" id="KAK2165303.1"/>
    </source>
</evidence>
<feature type="compositionally biased region" description="Polar residues" evidence="6">
    <location>
        <begin position="97"/>
        <end position="112"/>
    </location>
</feature>
<keyword evidence="5" id="KW-0067">ATP-binding</keyword>
<keyword evidence="3" id="KW-0436">Ligase</keyword>
<keyword evidence="2" id="KW-0963">Cytoplasm</keyword>
<feature type="compositionally biased region" description="Polar residues" evidence="6">
    <location>
        <begin position="146"/>
        <end position="162"/>
    </location>
</feature>
<evidence type="ECO:0000313" key="8">
    <source>
        <dbReference type="Proteomes" id="UP001208570"/>
    </source>
</evidence>
<dbReference type="GO" id="GO:0070736">
    <property type="term" value="F:protein-glycine ligase activity, initiating"/>
    <property type="evidence" value="ECO:0007669"/>
    <property type="project" value="TreeGrafter"/>
</dbReference>
<name>A0AAD9K5G0_9ANNE</name>
<sequence length="1223" mass="137065">MAAKVLEDNVFTFKPKVSIISAKIVESLNSDFMSRQEEHLEKQRRNIRLASLQFTDSAVYEFKKSRKWEKEKINKEVHNTTNIMDTKPEAEAMEVDQTLSEAVSSRSSPGSDTEQEPPAAKMETEEPDEDSGAISDPDHISHSRSKTMPPQNTNLQRKSTSLNFDRLKNAKIVAEKATKNRKVFMIQGPYPAIRQSLRERGWVEKFYRMNLNNQPKKSPRAKKKQLIASDTDDDNTDDDDDDSSDDDPNADDPNDHGCKIPPWEEDNGIYGIMSRVVRNASPSFIWSVRRDVVDPKALKKDQILNHYGKAGSFTTKVGLCVNMRNLTWFQEANPDSYFPRCYKFSQEEEKQAFIDDYRLTACINLLKHVKEFHDKSSKEQDPEMDNDKENFVCVNPECTKSRPNTNLTNRCIHAVSNSDTNTSVQSTPRKGFLMNCSFIKDNKSGCNNSDDDNNNGFCETCNGPLKKKKVIYVPIRAVEIALLRCERYIQCLNHDDLDEEVDSFSLTDAEWDEFIQWYYRVIHDGAIISHISSKMEQITNTLNLLKERWPQYELDGTHNVWMVKAGAKSRGRGIIPYDRLEDMLKAIHLSNNAIQKNYESSPSRSKYLPTENMWDCDQFKDFLRKRGELDKWDTVIYPGMKKAVLGALLCSQDIVEYRKNSFELYGADFMLTEDLTPWLIEVNCSPSMAASTKVTAKLCSSVLADTVKVVIDRRNDKNAETGLFELSYKQPYVHVPPYIGINLTVEGTTVKKPSWMIRKPAAPPTYQEAPSLDLSTKLSASSSKSADVEVKPDSKTAGSGTSSGIQSTKTSASSSTTASVNKVFTQNFTHAENKHASRQPTLSLSKADHKLRGVRSKARSLPTKIESNKTDKQAALVISSKSAEVVSSTHGGKQSSKIYESIKAIKRKGSSKGASADGLWVSVKHKGKKSVRPNSAKDIAASLPDQTLISEAQRPNSTIEVKKDLAGCATADVVLSESMTCTPSNSLPAPLSPISGQSRISLHRETKPKQMLTTSDQDNAENTESQTPLLKASDKLVLPMKSAETVDIQVMGEVQNRGNEEVKEAVEPPKCGPLLLNLGSLPDLRLAEIHALQPSLPFIDAYSILKNNNQLEPISQGPFTHSITKKGKKRPKAPKYETHGRPIKAGHFGIQELPSPHMPHLRIPKFPNMNAGHPIYKLNGGTMPHLRFLKANKSIKRIQEVNTEIEKLHKITASNGMPLYKYR</sequence>
<dbReference type="Pfam" id="PF03133">
    <property type="entry name" value="TTL"/>
    <property type="match status" value="1"/>
</dbReference>
<dbReference type="Gene3D" id="3.30.470.20">
    <property type="entry name" value="ATP-grasp fold, B domain"/>
    <property type="match status" value="1"/>
</dbReference>
<feature type="compositionally biased region" description="Low complexity" evidence="6">
    <location>
        <begin position="802"/>
        <end position="818"/>
    </location>
</feature>
<dbReference type="GO" id="GO:0003341">
    <property type="term" value="P:cilium movement"/>
    <property type="evidence" value="ECO:0007669"/>
    <property type="project" value="TreeGrafter"/>
</dbReference>
<dbReference type="InterPro" id="IPR004344">
    <property type="entry name" value="TTL/TTLL_fam"/>
</dbReference>
<evidence type="ECO:0000256" key="5">
    <source>
        <dbReference type="ARBA" id="ARBA00022840"/>
    </source>
</evidence>
<dbReference type="AlphaFoldDB" id="A0AAD9K5G0"/>
<keyword evidence="4" id="KW-0547">Nucleotide-binding</keyword>
<dbReference type="GO" id="GO:0005930">
    <property type="term" value="C:axoneme"/>
    <property type="evidence" value="ECO:0007669"/>
    <property type="project" value="TreeGrafter"/>
</dbReference>
<dbReference type="PANTHER" id="PTHR45870">
    <property type="entry name" value="TUBULIN MONOGLYCYLASE TTLL3"/>
    <property type="match status" value="1"/>
</dbReference>